<sequence length="101" mass="11296">MDRELPKYLNFSSQTKGLKRERPLSSTEVLFVGGGVEGSLDAWIGKRVSCLSTLLESCMYAIIYSEGNAVCSLSGVPIREKCMLHFQKNHQQSEIICRSHT</sequence>
<dbReference type="OrthoDB" id="342264at2759"/>
<evidence type="ECO:0000313" key="1">
    <source>
        <dbReference type="EMBL" id="KAH7421713.1"/>
    </source>
</evidence>
<dbReference type="EMBL" id="CM035418">
    <property type="protein sequence ID" value="KAH7421713.1"/>
    <property type="molecule type" value="Genomic_DNA"/>
</dbReference>
<reference evidence="1" key="1">
    <citation type="submission" date="2021-08" db="EMBL/GenBank/DDBJ databases">
        <title>WGS assembly of Ceratopteris richardii.</title>
        <authorList>
            <person name="Marchant D.B."/>
            <person name="Chen G."/>
            <person name="Jenkins J."/>
            <person name="Shu S."/>
            <person name="Leebens-Mack J."/>
            <person name="Grimwood J."/>
            <person name="Schmutz J."/>
            <person name="Soltis P."/>
            <person name="Soltis D."/>
            <person name="Chen Z.-H."/>
        </authorList>
    </citation>
    <scope>NUCLEOTIDE SEQUENCE</scope>
    <source>
        <strain evidence="1">Whitten #5841</strain>
        <tissue evidence="1">Leaf</tissue>
    </source>
</reference>
<name>A0A8T2TIR9_CERRI</name>
<gene>
    <name evidence="1" type="ORF">KP509_13G072500</name>
</gene>
<evidence type="ECO:0000313" key="2">
    <source>
        <dbReference type="Proteomes" id="UP000825935"/>
    </source>
</evidence>
<protein>
    <submittedName>
        <fullName evidence="1">Uncharacterized protein</fullName>
    </submittedName>
</protein>
<dbReference type="AlphaFoldDB" id="A0A8T2TIR9"/>
<dbReference type="Proteomes" id="UP000825935">
    <property type="component" value="Chromosome 13"/>
</dbReference>
<proteinExistence type="predicted"/>
<organism evidence="1 2">
    <name type="scientific">Ceratopteris richardii</name>
    <name type="common">Triangle waterfern</name>
    <dbReference type="NCBI Taxonomy" id="49495"/>
    <lineage>
        <taxon>Eukaryota</taxon>
        <taxon>Viridiplantae</taxon>
        <taxon>Streptophyta</taxon>
        <taxon>Embryophyta</taxon>
        <taxon>Tracheophyta</taxon>
        <taxon>Polypodiopsida</taxon>
        <taxon>Polypodiidae</taxon>
        <taxon>Polypodiales</taxon>
        <taxon>Pteridineae</taxon>
        <taxon>Pteridaceae</taxon>
        <taxon>Parkerioideae</taxon>
        <taxon>Ceratopteris</taxon>
    </lineage>
</organism>
<accession>A0A8T2TIR9</accession>
<keyword evidence="2" id="KW-1185">Reference proteome</keyword>
<comment type="caution">
    <text evidence="1">The sequence shown here is derived from an EMBL/GenBank/DDBJ whole genome shotgun (WGS) entry which is preliminary data.</text>
</comment>